<reference evidence="3 4" key="1">
    <citation type="submission" date="2024-01" db="EMBL/GenBank/DDBJ databases">
        <authorList>
            <person name="Waweru B."/>
        </authorList>
    </citation>
    <scope>NUCLEOTIDE SEQUENCE [LARGE SCALE GENOMIC DNA]</scope>
</reference>
<gene>
    <name evidence="3" type="ORF">DCAF_LOCUS552</name>
</gene>
<proteinExistence type="inferred from homology"/>
<keyword evidence="4" id="KW-1185">Reference proteome</keyword>
<dbReference type="Gene3D" id="3.40.50.720">
    <property type="entry name" value="NAD(P)-binding Rossmann-like Domain"/>
    <property type="match status" value="1"/>
</dbReference>
<dbReference type="GO" id="GO:0016491">
    <property type="term" value="F:oxidoreductase activity"/>
    <property type="evidence" value="ECO:0007669"/>
    <property type="project" value="UniProtKB-KW"/>
</dbReference>
<dbReference type="AlphaFoldDB" id="A0AAV1QPY8"/>
<dbReference type="PANTHER" id="PTHR24320">
    <property type="entry name" value="RETINOL DEHYDROGENASE"/>
    <property type="match status" value="1"/>
</dbReference>
<dbReference type="EMBL" id="CAWUPB010000030">
    <property type="protein sequence ID" value="CAK7322938.1"/>
    <property type="molecule type" value="Genomic_DNA"/>
</dbReference>
<organism evidence="3 4">
    <name type="scientific">Dovyalis caffra</name>
    <dbReference type="NCBI Taxonomy" id="77055"/>
    <lineage>
        <taxon>Eukaryota</taxon>
        <taxon>Viridiplantae</taxon>
        <taxon>Streptophyta</taxon>
        <taxon>Embryophyta</taxon>
        <taxon>Tracheophyta</taxon>
        <taxon>Spermatophyta</taxon>
        <taxon>Magnoliopsida</taxon>
        <taxon>eudicotyledons</taxon>
        <taxon>Gunneridae</taxon>
        <taxon>Pentapetalae</taxon>
        <taxon>rosids</taxon>
        <taxon>fabids</taxon>
        <taxon>Malpighiales</taxon>
        <taxon>Salicaceae</taxon>
        <taxon>Flacourtieae</taxon>
        <taxon>Dovyalis</taxon>
    </lineage>
</organism>
<dbReference type="Proteomes" id="UP001314170">
    <property type="component" value="Unassembled WGS sequence"/>
</dbReference>
<name>A0AAV1QPY8_9ROSI</name>
<sequence>MKLAEQMCVDGMQGASTTCYVALSPKTEGVSGKYFADCNESNCSALANDESEAQKLWRQTHALMQRYLSDGEKRLESSTPSCICVAVWGRRARDQS</sequence>
<evidence type="ECO:0000256" key="2">
    <source>
        <dbReference type="ARBA" id="ARBA00023002"/>
    </source>
</evidence>
<evidence type="ECO:0000313" key="3">
    <source>
        <dbReference type="EMBL" id="CAK7322938.1"/>
    </source>
</evidence>
<accession>A0AAV1QPY8</accession>
<keyword evidence="2" id="KW-0560">Oxidoreductase</keyword>
<dbReference type="PANTHER" id="PTHR24320:SF198">
    <property type="entry name" value="NAD(P)-BINDING ROSSMANN-FOLD SUPERFAMILY PROTEIN"/>
    <property type="match status" value="1"/>
</dbReference>
<comment type="similarity">
    <text evidence="1">Belongs to the short-chain dehydrogenases/reductases (SDR) family.</text>
</comment>
<evidence type="ECO:0000256" key="1">
    <source>
        <dbReference type="ARBA" id="ARBA00006484"/>
    </source>
</evidence>
<protein>
    <submittedName>
        <fullName evidence="3">Uncharacterized protein</fullName>
    </submittedName>
</protein>
<comment type="caution">
    <text evidence="3">The sequence shown here is derived from an EMBL/GenBank/DDBJ whole genome shotgun (WGS) entry which is preliminary data.</text>
</comment>
<evidence type="ECO:0000313" key="4">
    <source>
        <dbReference type="Proteomes" id="UP001314170"/>
    </source>
</evidence>